<comment type="caution">
    <text evidence="14">The sequence shown here is derived from an EMBL/GenBank/DDBJ whole genome shotgun (WGS) entry which is preliminary data.</text>
</comment>
<dbReference type="Pfam" id="PF00246">
    <property type="entry name" value="Peptidase_M14"/>
    <property type="match status" value="1"/>
</dbReference>
<dbReference type="EMBL" id="LNIX01000002">
    <property type="protein sequence ID" value="OXA60766.1"/>
    <property type="molecule type" value="Genomic_DNA"/>
</dbReference>
<dbReference type="GO" id="GO:0004181">
    <property type="term" value="F:metallocarboxypeptidase activity"/>
    <property type="evidence" value="ECO:0007669"/>
    <property type="project" value="InterPro"/>
</dbReference>
<keyword evidence="4" id="KW-0645">Protease</keyword>
<dbReference type="SUPFAM" id="SSF53187">
    <property type="entry name" value="Zn-dependent exopeptidases"/>
    <property type="match status" value="1"/>
</dbReference>
<feature type="active site" description="Proton donor/acceptor" evidence="11">
    <location>
        <position position="384"/>
    </location>
</feature>
<keyword evidence="9" id="KW-0482">Metalloprotease</keyword>
<evidence type="ECO:0000256" key="9">
    <source>
        <dbReference type="ARBA" id="ARBA00023049"/>
    </source>
</evidence>
<keyword evidence="3 14" id="KW-0121">Carboxypeptidase</keyword>
<comment type="cofactor">
    <cofactor evidence="1">
        <name>Zn(2+)</name>
        <dbReference type="ChEBI" id="CHEBI:29105"/>
    </cofactor>
</comment>
<dbReference type="Pfam" id="PF02244">
    <property type="entry name" value="Propep_M14"/>
    <property type="match status" value="1"/>
</dbReference>
<evidence type="ECO:0000256" key="6">
    <source>
        <dbReference type="ARBA" id="ARBA00022729"/>
    </source>
</evidence>
<keyword evidence="8" id="KW-0862">Zinc</keyword>
<evidence type="ECO:0000256" key="7">
    <source>
        <dbReference type="ARBA" id="ARBA00022801"/>
    </source>
</evidence>
<comment type="similarity">
    <text evidence="2 11">Belongs to the peptidase M14 family.</text>
</comment>
<dbReference type="Gene3D" id="3.30.70.340">
    <property type="entry name" value="Metallocarboxypeptidase-like"/>
    <property type="match status" value="1"/>
</dbReference>
<gene>
    <name evidence="14" type="ORF">Fcan01_05781</name>
</gene>
<dbReference type="InterPro" id="IPR003146">
    <property type="entry name" value="M14A_act_pep"/>
</dbReference>
<evidence type="ECO:0000259" key="13">
    <source>
        <dbReference type="PROSITE" id="PS52035"/>
    </source>
</evidence>
<dbReference type="SUPFAM" id="SSF54897">
    <property type="entry name" value="Protease propeptides/inhibitors"/>
    <property type="match status" value="1"/>
</dbReference>
<protein>
    <submittedName>
        <fullName evidence="14">Zinc carboxypeptidase A 1</fullName>
    </submittedName>
</protein>
<dbReference type="InterPro" id="IPR036990">
    <property type="entry name" value="M14A-like_propep"/>
</dbReference>
<keyword evidence="7" id="KW-0378">Hydrolase</keyword>
<evidence type="ECO:0000256" key="5">
    <source>
        <dbReference type="ARBA" id="ARBA00022723"/>
    </source>
</evidence>
<evidence type="ECO:0000256" key="8">
    <source>
        <dbReference type="ARBA" id="ARBA00022833"/>
    </source>
</evidence>
<organism evidence="14 15">
    <name type="scientific">Folsomia candida</name>
    <name type="common">Springtail</name>
    <dbReference type="NCBI Taxonomy" id="158441"/>
    <lineage>
        <taxon>Eukaryota</taxon>
        <taxon>Metazoa</taxon>
        <taxon>Ecdysozoa</taxon>
        <taxon>Arthropoda</taxon>
        <taxon>Hexapoda</taxon>
        <taxon>Collembola</taxon>
        <taxon>Entomobryomorpha</taxon>
        <taxon>Isotomoidea</taxon>
        <taxon>Isotomidae</taxon>
        <taxon>Proisotominae</taxon>
        <taxon>Folsomia</taxon>
    </lineage>
</organism>
<dbReference type="GO" id="GO:0005615">
    <property type="term" value="C:extracellular space"/>
    <property type="evidence" value="ECO:0007669"/>
    <property type="project" value="TreeGrafter"/>
</dbReference>
<dbReference type="FunFam" id="3.40.630.10:FF:000084">
    <property type="entry name" value="Carboxypeptidase B2"/>
    <property type="match status" value="1"/>
</dbReference>
<dbReference type="InterPro" id="IPR000834">
    <property type="entry name" value="Peptidase_M14"/>
</dbReference>
<evidence type="ECO:0000256" key="12">
    <source>
        <dbReference type="SAM" id="SignalP"/>
    </source>
</evidence>
<evidence type="ECO:0000313" key="14">
    <source>
        <dbReference type="EMBL" id="OXA60766.1"/>
    </source>
</evidence>
<accession>A0A226EVY5</accession>
<dbReference type="PROSITE" id="PS52035">
    <property type="entry name" value="PEPTIDASE_M14"/>
    <property type="match status" value="1"/>
</dbReference>
<sequence>MIIKATIVAFFIFSNPFLIANCDLGTLYDGYKLLSLAPGREEQVLALKELQASGVVFPASLSATIHKKCDILVSPLQMEMVLSVIKFHGMEYEEKIPDVGQFIRSQRVINGTNNGRLTWDAYYTLDAITEYLEAQVAQHSQIASLINIGNTFENRNLTLIKIASGPQPKPIIYIESNIHAREWITGAVATHIIDQLLNGPDAVMQSYVDRFDFYILPIANPDGFEYTHTVDRFWRKTRSSTPSPIGCRGADPNRNFEAYWMENGGGSADPCSNTYAGHRPFSEPECQSMANFMLEPEINNNIVMFLSLHSAGQYLLIPTGLNEDKIPEYDDYMLRANDAALAHTNVFGKNYTAGSIYDLMYPATGSSMDWAYLNVDASFHVTYELRDKGQYGHLLPPDQILPSCVEFLAGFKVLLSYL</sequence>
<dbReference type="CDD" id="cd03860">
    <property type="entry name" value="M14_CP_A-B_like"/>
    <property type="match status" value="1"/>
</dbReference>
<keyword evidence="6 12" id="KW-0732">Signal</keyword>
<dbReference type="PROSITE" id="PS00132">
    <property type="entry name" value="CARBOXYPEPT_ZN_1"/>
    <property type="match status" value="1"/>
</dbReference>
<dbReference type="SMART" id="SM00631">
    <property type="entry name" value="Zn_pept"/>
    <property type="match status" value="1"/>
</dbReference>
<dbReference type="PANTHER" id="PTHR11705:SF91">
    <property type="entry name" value="FI01817P-RELATED"/>
    <property type="match status" value="1"/>
</dbReference>
<keyword evidence="10" id="KW-1015">Disulfide bond</keyword>
<keyword evidence="15" id="KW-1185">Reference proteome</keyword>
<evidence type="ECO:0000256" key="3">
    <source>
        <dbReference type="ARBA" id="ARBA00022645"/>
    </source>
</evidence>
<evidence type="ECO:0000313" key="15">
    <source>
        <dbReference type="Proteomes" id="UP000198287"/>
    </source>
</evidence>
<dbReference type="PRINTS" id="PR00765">
    <property type="entry name" value="CRBOXYPTASEA"/>
</dbReference>
<dbReference type="OMA" id="ATHIIDQ"/>
<dbReference type="OrthoDB" id="3626597at2759"/>
<dbReference type="Proteomes" id="UP000198287">
    <property type="component" value="Unassembled WGS sequence"/>
</dbReference>
<dbReference type="GO" id="GO:0006508">
    <property type="term" value="P:proteolysis"/>
    <property type="evidence" value="ECO:0007669"/>
    <property type="project" value="UniProtKB-KW"/>
</dbReference>
<feature type="domain" description="Peptidase M14" evidence="13">
    <location>
        <begin position="121"/>
        <end position="418"/>
    </location>
</feature>
<proteinExistence type="inferred from homology"/>
<evidence type="ECO:0000256" key="10">
    <source>
        <dbReference type="ARBA" id="ARBA00023157"/>
    </source>
</evidence>
<dbReference type="PANTHER" id="PTHR11705">
    <property type="entry name" value="PROTEASE FAMILY M14 CARBOXYPEPTIDASE A,B"/>
    <property type="match status" value="1"/>
</dbReference>
<keyword evidence="5" id="KW-0479">Metal-binding</keyword>
<feature type="signal peptide" evidence="12">
    <location>
        <begin position="1"/>
        <end position="22"/>
    </location>
</feature>
<dbReference type="InterPro" id="IPR057246">
    <property type="entry name" value="CARBOXYPEPT_ZN_1"/>
</dbReference>
<evidence type="ECO:0000256" key="4">
    <source>
        <dbReference type="ARBA" id="ARBA00022670"/>
    </source>
</evidence>
<dbReference type="AlphaFoldDB" id="A0A226EVY5"/>
<dbReference type="GO" id="GO:0008270">
    <property type="term" value="F:zinc ion binding"/>
    <property type="evidence" value="ECO:0007669"/>
    <property type="project" value="InterPro"/>
</dbReference>
<reference evidence="14 15" key="1">
    <citation type="submission" date="2015-12" db="EMBL/GenBank/DDBJ databases">
        <title>The genome of Folsomia candida.</title>
        <authorList>
            <person name="Faddeeva A."/>
            <person name="Derks M.F."/>
            <person name="Anvar Y."/>
            <person name="Smit S."/>
            <person name="Van Straalen N."/>
            <person name="Roelofs D."/>
        </authorList>
    </citation>
    <scope>NUCLEOTIDE SEQUENCE [LARGE SCALE GENOMIC DNA]</scope>
    <source>
        <strain evidence="14 15">VU population</strain>
        <tissue evidence="14">Whole body</tissue>
    </source>
</reference>
<feature type="chain" id="PRO_5012172163" evidence="12">
    <location>
        <begin position="23"/>
        <end position="418"/>
    </location>
</feature>
<evidence type="ECO:0000256" key="2">
    <source>
        <dbReference type="ARBA" id="ARBA00005988"/>
    </source>
</evidence>
<evidence type="ECO:0000256" key="11">
    <source>
        <dbReference type="PROSITE-ProRule" id="PRU01379"/>
    </source>
</evidence>
<name>A0A226EVY5_FOLCA</name>
<evidence type="ECO:0000256" key="1">
    <source>
        <dbReference type="ARBA" id="ARBA00001947"/>
    </source>
</evidence>
<dbReference type="Gene3D" id="3.40.630.10">
    <property type="entry name" value="Zn peptidases"/>
    <property type="match status" value="1"/>
</dbReference>